<dbReference type="PANTHER" id="PTHR43003:SF13">
    <property type="entry name" value="DNA-3-METHYLADENINE GLYCOSYLASE 2"/>
    <property type="match status" value="1"/>
</dbReference>
<dbReference type="FunFam" id="1.10.340.30:FF:000008">
    <property type="entry name" value="DNA-3-methyladenine glycosylase 2"/>
    <property type="match status" value="1"/>
</dbReference>
<protein>
    <recommendedName>
        <fullName evidence="3">DNA-3-methyladenine glycosylase II</fullName>
        <ecNumber evidence="3">3.2.2.21</ecNumber>
    </recommendedName>
</protein>
<dbReference type="EC" id="3.2.2.21" evidence="3"/>
<dbReference type="CDD" id="cd00056">
    <property type="entry name" value="ENDO3c"/>
    <property type="match status" value="1"/>
</dbReference>
<dbReference type="GO" id="GO:0032993">
    <property type="term" value="C:protein-DNA complex"/>
    <property type="evidence" value="ECO:0007669"/>
    <property type="project" value="TreeGrafter"/>
</dbReference>
<dbReference type="SUPFAM" id="SSF48150">
    <property type="entry name" value="DNA-glycosylase"/>
    <property type="match status" value="1"/>
</dbReference>
<accession>A0AAX2BP14</accession>
<evidence type="ECO:0000256" key="4">
    <source>
        <dbReference type="ARBA" id="ARBA00022763"/>
    </source>
</evidence>
<dbReference type="InterPro" id="IPR003265">
    <property type="entry name" value="HhH-GPD_domain"/>
</dbReference>
<dbReference type="Gene3D" id="1.10.340.30">
    <property type="entry name" value="Hypothetical protein, domain 2"/>
    <property type="match status" value="1"/>
</dbReference>
<dbReference type="GO" id="GO:0005737">
    <property type="term" value="C:cytoplasm"/>
    <property type="evidence" value="ECO:0007669"/>
    <property type="project" value="TreeGrafter"/>
</dbReference>
<keyword evidence="6" id="KW-0234">DNA repair</keyword>
<dbReference type="SMART" id="SM01009">
    <property type="entry name" value="AlkA_N"/>
    <property type="match status" value="1"/>
</dbReference>
<dbReference type="SMART" id="SM00478">
    <property type="entry name" value="ENDO3c"/>
    <property type="match status" value="1"/>
</dbReference>
<proteinExistence type="inferred from homology"/>
<comment type="similarity">
    <text evidence="2">Belongs to the alkylbase DNA glycosidase AlkA family.</text>
</comment>
<organism evidence="9 10">
    <name type="scientific">Citrobacter amalonaticus</name>
    <dbReference type="NCBI Taxonomy" id="35703"/>
    <lineage>
        <taxon>Bacteria</taxon>
        <taxon>Pseudomonadati</taxon>
        <taxon>Pseudomonadota</taxon>
        <taxon>Gammaproteobacteria</taxon>
        <taxon>Enterobacterales</taxon>
        <taxon>Enterobacteriaceae</taxon>
        <taxon>Citrobacter</taxon>
    </lineage>
</organism>
<dbReference type="GO" id="GO:0006285">
    <property type="term" value="P:base-excision repair, AP site formation"/>
    <property type="evidence" value="ECO:0007669"/>
    <property type="project" value="TreeGrafter"/>
</dbReference>
<dbReference type="Gene3D" id="1.10.1670.10">
    <property type="entry name" value="Helix-hairpin-Helix base-excision DNA repair enzymes (C-terminal)"/>
    <property type="match status" value="1"/>
</dbReference>
<dbReference type="Proteomes" id="UP000245995">
    <property type="component" value="Chromosome CITRO92"/>
</dbReference>
<dbReference type="EMBL" id="LT556085">
    <property type="protein sequence ID" value="SBA19937.1"/>
    <property type="molecule type" value="Genomic_DNA"/>
</dbReference>
<dbReference type="InterPro" id="IPR011257">
    <property type="entry name" value="DNA_glycosylase"/>
</dbReference>
<dbReference type="NCBIfam" id="NF007641">
    <property type="entry name" value="PRK10308.1"/>
    <property type="match status" value="1"/>
</dbReference>
<dbReference type="GO" id="GO:0043916">
    <property type="term" value="F:DNA-7-methylguanine glycosylase activity"/>
    <property type="evidence" value="ECO:0007669"/>
    <property type="project" value="TreeGrafter"/>
</dbReference>
<dbReference type="InterPro" id="IPR051912">
    <property type="entry name" value="Alkylbase_DNA_Glycosylase/TA"/>
</dbReference>
<dbReference type="Pfam" id="PF06029">
    <property type="entry name" value="AlkA_N"/>
    <property type="match status" value="1"/>
</dbReference>
<keyword evidence="5 9" id="KW-0378">Hydrolase</keyword>
<sequence length="330" mass="37089">MPVKKGRDFSEMSSSRQLEYESKAQRLNSDYAEGLQKKERMMFTLNWQPPYDWSWILGFLAARAVDGVETVEALRYTRSLAIGQHKGIIAAVPDTATNTLQVTLSEGLLPVADICLEKMERLFDLRCKPQQISHALGELGAARPGLRLPGSVDAFEQGVRAILGQLVSVAMAAKLTSKVARWYGDVLADSPEYVCFPTPEQLAAADPLELKALGMPLMRANALIYLAQAARDGILVTQPPEDIEQGIKMLQGFPGIGRWTANYFALRGWQAKDVFLPDDYLIKQRFPGMTPAQIRRYAERWKPWRSYALLHIWYTEGWQPSVDREITGVE</sequence>
<dbReference type="PANTHER" id="PTHR43003">
    <property type="entry name" value="DNA-3-METHYLADENINE GLYCOSYLASE"/>
    <property type="match status" value="1"/>
</dbReference>
<reference evidence="9 10" key="1">
    <citation type="submission" date="2016-04" db="EMBL/GenBank/DDBJ databases">
        <authorList>
            <person name="Regsiter A."/>
            <person name="William W."/>
        </authorList>
    </citation>
    <scope>NUCLEOTIDE SEQUENCE [LARGE SCALE GENOMIC DNA]</scope>
    <source>
        <strain evidence="9 10">92</strain>
    </source>
</reference>
<name>A0AAX2BP14_CITAM</name>
<dbReference type="Pfam" id="PF00730">
    <property type="entry name" value="HhH-GPD"/>
    <property type="match status" value="1"/>
</dbReference>
<dbReference type="Gene3D" id="3.30.310.20">
    <property type="entry name" value="DNA-3-methyladenine glycosylase AlkA, N-terminal domain"/>
    <property type="match status" value="1"/>
</dbReference>
<evidence type="ECO:0000256" key="3">
    <source>
        <dbReference type="ARBA" id="ARBA00012000"/>
    </source>
</evidence>
<evidence type="ECO:0000259" key="8">
    <source>
        <dbReference type="SMART" id="SM01009"/>
    </source>
</evidence>
<dbReference type="GO" id="GO:0008725">
    <property type="term" value="F:DNA-3-methyladenine glycosylase activity"/>
    <property type="evidence" value="ECO:0007669"/>
    <property type="project" value="TreeGrafter"/>
</dbReference>
<dbReference type="AlphaFoldDB" id="A0AAX2BP14"/>
<dbReference type="GO" id="GO:0006307">
    <property type="term" value="P:DNA alkylation repair"/>
    <property type="evidence" value="ECO:0007669"/>
    <property type="project" value="TreeGrafter"/>
</dbReference>
<dbReference type="FunFam" id="1.10.1670.10:FF:000007">
    <property type="entry name" value="DNA-3-methyladenine glycosylase 2"/>
    <property type="match status" value="1"/>
</dbReference>
<evidence type="ECO:0000313" key="10">
    <source>
        <dbReference type="Proteomes" id="UP000245995"/>
    </source>
</evidence>
<evidence type="ECO:0000256" key="5">
    <source>
        <dbReference type="ARBA" id="ARBA00022801"/>
    </source>
</evidence>
<evidence type="ECO:0000313" key="9">
    <source>
        <dbReference type="EMBL" id="SBA19937.1"/>
    </source>
</evidence>
<dbReference type="InterPro" id="IPR037046">
    <property type="entry name" value="AlkA_N_sf"/>
</dbReference>
<feature type="domain" description="DNA-3-methyladenine glycosylase AlkA N-terminal" evidence="8">
    <location>
        <begin position="42"/>
        <end position="153"/>
    </location>
</feature>
<dbReference type="GO" id="GO:0032131">
    <property type="term" value="F:alkylated DNA binding"/>
    <property type="evidence" value="ECO:0007669"/>
    <property type="project" value="TreeGrafter"/>
</dbReference>
<evidence type="ECO:0000256" key="2">
    <source>
        <dbReference type="ARBA" id="ARBA00010817"/>
    </source>
</evidence>
<evidence type="ECO:0000256" key="1">
    <source>
        <dbReference type="ARBA" id="ARBA00000086"/>
    </source>
</evidence>
<dbReference type="InterPro" id="IPR023170">
    <property type="entry name" value="HhH_base_excis_C"/>
</dbReference>
<evidence type="ECO:0000256" key="6">
    <source>
        <dbReference type="ARBA" id="ARBA00023204"/>
    </source>
</evidence>
<keyword evidence="9" id="KW-0326">Glycosidase</keyword>
<gene>
    <name evidence="9" type="primary">alkA</name>
    <name evidence="9" type="ORF">CITRO92_4173</name>
</gene>
<dbReference type="PROSITE" id="PS00516">
    <property type="entry name" value="ALKYLBASE_DNA_GLYCOS"/>
    <property type="match status" value="1"/>
</dbReference>
<evidence type="ECO:0000259" key="7">
    <source>
        <dbReference type="SMART" id="SM00478"/>
    </source>
</evidence>
<feature type="domain" description="HhH-GPD" evidence="7">
    <location>
        <begin position="163"/>
        <end position="317"/>
    </location>
</feature>
<dbReference type="SUPFAM" id="SSF55945">
    <property type="entry name" value="TATA-box binding protein-like"/>
    <property type="match status" value="1"/>
</dbReference>
<dbReference type="InterPro" id="IPR000035">
    <property type="entry name" value="Alkylbase_DNA_glycsylse_CS"/>
</dbReference>
<dbReference type="InterPro" id="IPR010316">
    <property type="entry name" value="AlkA_N"/>
</dbReference>
<keyword evidence="4" id="KW-0227">DNA damage</keyword>
<comment type="catalytic activity">
    <reaction evidence="1">
        <text>Hydrolysis of alkylated DNA, releasing 3-methyladenine, 3-methylguanine, 7-methylguanine and 7-methyladenine.</text>
        <dbReference type="EC" id="3.2.2.21"/>
    </reaction>
</comment>